<keyword evidence="2" id="KW-1185">Reference proteome</keyword>
<protein>
    <submittedName>
        <fullName evidence="1">Uncharacterized protein</fullName>
    </submittedName>
</protein>
<organism evidence="1 2">
    <name type="scientific">Chryseobacterium soli</name>
    <dbReference type="NCBI Taxonomy" id="445961"/>
    <lineage>
        <taxon>Bacteria</taxon>
        <taxon>Pseudomonadati</taxon>
        <taxon>Bacteroidota</taxon>
        <taxon>Flavobacteriia</taxon>
        <taxon>Flavobacteriales</taxon>
        <taxon>Weeksellaceae</taxon>
        <taxon>Chryseobacterium group</taxon>
        <taxon>Chryseobacterium</taxon>
    </lineage>
</organism>
<comment type="caution">
    <text evidence="1">The sequence shown here is derived from an EMBL/GenBank/DDBJ whole genome shotgun (WGS) entry which is preliminary data.</text>
</comment>
<proteinExistence type="predicted"/>
<name>A0A086A2X6_9FLAO</name>
<sequence length="347" mass="40272">MHSTEDANKVLQIILKQNELRFADAEESSFQKELLKSDCPVIKLGEGVLLMQNNLTEKDVENIDVLRDLLSHTTKITPSKEDLLATHYFLATPFYISGASGGYFVIPMEKATNEDINKKPVECGTGRIIQMQQEQYKKTIEDFIAASKKNMMFGNGIWMTIGKQNTDEDILKAGFKDSSSPHENIQILKSMDHGDYHYILFSTQKEGQKADLRMALYDKVIFSFRGDFDPFYYKNYYNPEVLGKWIMSEAFSRKKNETLILKPLVNDYDYGYFLEIKEDYSFEMYDKGDCPAYERIKGRYYFDEKGINFYCYDIQYLGKKKEGKSFTSGPFIFKKENGVLTLKKIKK</sequence>
<dbReference type="Proteomes" id="UP000028705">
    <property type="component" value="Unassembled WGS sequence"/>
</dbReference>
<dbReference type="EMBL" id="JPRH01000008">
    <property type="protein sequence ID" value="KFF11040.1"/>
    <property type="molecule type" value="Genomic_DNA"/>
</dbReference>
<gene>
    <name evidence="1" type="ORF">IW15_17920</name>
</gene>
<reference evidence="1 2" key="1">
    <citation type="submission" date="2014-07" db="EMBL/GenBank/DDBJ databases">
        <title>Genome of Chryseobacterium soli DSM 19298.</title>
        <authorList>
            <person name="Stropko S.J."/>
            <person name="Pipes S.E."/>
            <person name="Newman J."/>
        </authorList>
    </citation>
    <scope>NUCLEOTIDE SEQUENCE [LARGE SCALE GENOMIC DNA]</scope>
    <source>
        <strain evidence="1 2">DSM 19298</strain>
    </source>
</reference>
<evidence type="ECO:0000313" key="2">
    <source>
        <dbReference type="Proteomes" id="UP000028705"/>
    </source>
</evidence>
<dbReference type="STRING" id="445961.IW15_17920"/>
<accession>A0A086A2X6</accession>
<dbReference type="AlphaFoldDB" id="A0A086A2X6"/>
<evidence type="ECO:0000313" key="1">
    <source>
        <dbReference type="EMBL" id="KFF11040.1"/>
    </source>
</evidence>